<dbReference type="Gene3D" id="3.90.79.10">
    <property type="entry name" value="Nucleoside Triphosphate Pyrophosphohydrolase"/>
    <property type="match status" value="1"/>
</dbReference>
<evidence type="ECO:0000259" key="10">
    <source>
        <dbReference type="Pfam" id="PF11788"/>
    </source>
</evidence>
<dbReference type="OrthoDB" id="194611at2759"/>
<dbReference type="EMBL" id="VVIM01000002">
    <property type="protein sequence ID" value="KAB0802054.1"/>
    <property type="molecule type" value="Genomic_DNA"/>
</dbReference>
<evidence type="ECO:0000313" key="12">
    <source>
        <dbReference type="EMBL" id="KAB0802054.1"/>
    </source>
</evidence>
<evidence type="ECO:0000256" key="5">
    <source>
        <dbReference type="ARBA" id="ARBA00023128"/>
    </source>
</evidence>
<reference evidence="12 13" key="2">
    <citation type="journal article" date="2018" name="Elife">
        <title>Firefly genomes illuminate parallel origins of bioluminescence in beetles.</title>
        <authorList>
            <person name="Fallon T.R."/>
            <person name="Lower S.E."/>
            <person name="Chang C.H."/>
            <person name="Bessho-Uehara M."/>
            <person name="Martin G.J."/>
            <person name="Bewick A.J."/>
            <person name="Behringer M."/>
            <person name="Debat H.J."/>
            <person name="Wong I."/>
            <person name="Day J.C."/>
            <person name="Suvorov A."/>
            <person name="Silva C.J."/>
            <person name="Stanger-Hall K.F."/>
            <person name="Hall D.W."/>
            <person name="Schmitz R.J."/>
            <person name="Nelson D.R."/>
            <person name="Lewis S.M."/>
            <person name="Shigenobu S."/>
            <person name="Bybee S.M."/>
            <person name="Larracuente A.M."/>
            <person name="Oba Y."/>
            <person name="Weng J.K."/>
        </authorList>
    </citation>
    <scope>NUCLEOTIDE SEQUENCE [LARGE SCALE GENOMIC DNA]</scope>
    <source>
        <strain evidence="12">1611_PpyrPB1</strain>
        <tissue evidence="12">Whole body</tissue>
    </source>
</reference>
<feature type="domain" description="Large ribosomal subunit protein mL46 N-terminal" evidence="10">
    <location>
        <begin position="28"/>
        <end position="115"/>
    </location>
</feature>
<evidence type="ECO:0000256" key="6">
    <source>
        <dbReference type="ARBA" id="ARBA00023274"/>
    </source>
</evidence>
<evidence type="ECO:0000256" key="7">
    <source>
        <dbReference type="ARBA" id="ARBA00035190"/>
    </source>
</evidence>
<dbReference type="InterPro" id="IPR021757">
    <property type="entry name" value="Ribosomal_mL46_N"/>
</dbReference>
<gene>
    <name evidence="12" type="ORF">PPYR_04240</name>
</gene>
<dbReference type="EMBL" id="GEZM01066563">
    <property type="protein sequence ID" value="JAV67790.1"/>
    <property type="molecule type" value="Transcribed_RNA"/>
</dbReference>
<dbReference type="InterPro" id="IPR033650">
    <property type="entry name" value="Ribosomal_mL46_NUDIX"/>
</dbReference>
<evidence type="ECO:0000256" key="4">
    <source>
        <dbReference type="ARBA" id="ARBA00022980"/>
    </source>
</evidence>
<accession>A0A1Y1L5Z4</accession>
<dbReference type="Pfam" id="PF11788">
    <property type="entry name" value="MRP-L46"/>
    <property type="match status" value="1"/>
</dbReference>
<dbReference type="CDD" id="cd04661">
    <property type="entry name" value="NUDIX_MRP_L46"/>
    <property type="match status" value="1"/>
</dbReference>
<evidence type="ECO:0000256" key="1">
    <source>
        <dbReference type="ARBA" id="ARBA00004173"/>
    </source>
</evidence>
<dbReference type="PANTHER" id="PTHR13124:SF12">
    <property type="entry name" value="LARGE RIBOSOMAL SUBUNIT PROTEIN ML46"/>
    <property type="match status" value="1"/>
</dbReference>
<keyword evidence="13" id="KW-1185">Reference proteome</keyword>
<evidence type="ECO:0000313" key="11">
    <source>
        <dbReference type="EMBL" id="JAV67790.1"/>
    </source>
</evidence>
<sequence>MLKTINNLKALHSTYLSTRNLQQSKTKWDLLTAVCVERKPIVTPALTELEQTFHKYLSEKEFELSLKSDHELQHEAELKQQSLLKKGDVDLDATTKQTAQDFLDACTEELAQFKFADRLTDADRSNNLKVISRKLDKHLVLLTKQKLGKDNIFLLPQGVRQDGETLRQCAERVLKESCGSDMKTKFYGNAPCGFYKYTYPKSVQEETDSVGAKVFIYFARHCAGEPKDTDCKWLDRQELQKELNPKYLDSVAAFLIDEK</sequence>
<dbReference type="InterPro" id="IPR000086">
    <property type="entry name" value="NUDIX_hydrolase_dom"/>
</dbReference>
<feature type="domain" description="Nudix hydrolase" evidence="9">
    <location>
        <begin position="137"/>
        <end position="247"/>
    </location>
</feature>
<keyword evidence="4" id="KW-0689">Ribosomal protein</keyword>
<dbReference type="InParanoid" id="A0A1Y1L5Z4"/>
<dbReference type="Proteomes" id="UP000327044">
    <property type="component" value="Unassembled WGS sequence"/>
</dbReference>
<reference evidence="11" key="1">
    <citation type="journal article" date="2016" name="Sci. Rep.">
        <title>Molecular characterization of firefly nuptial gifts: a multi-omics approach sheds light on postcopulatory sexual selection.</title>
        <authorList>
            <person name="Al-Wathiqui N."/>
            <person name="Fallon T.R."/>
            <person name="South A."/>
            <person name="Weng J.K."/>
            <person name="Lewis S.M."/>
        </authorList>
    </citation>
    <scope>NUCLEOTIDE SEQUENCE</scope>
</reference>
<dbReference type="PANTHER" id="PTHR13124">
    <property type="entry name" value="39S RIBOSOMAL PROTEIN L46, MITOCHONDRIAL PRECURSOR-RELATED"/>
    <property type="match status" value="1"/>
</dbReference>
<keyword evidence="6" id="KW-0687">Ribonucleoprotein</keyword>
<evidence type="ECO:0000256" key="8">
    <source>
        <dbReference type="ARBA" id="ARBA00035534"/>
    </source>
</evidence>
<dbReference type="Pfam" id="PF00293">
    <property type="entry name" value="NUDIX"/>
    <property type="match status" value="1"/>
</dbReference>
<dbReference type="InterPro" id="IPR040008">
    <property type="entry name" value="Ribosomal_mL46"/>
</dbReference>
<protein>
    <recommendedName>
        <fullName evidence="7">Large ribosomal subunit protein mL46</fullName>
    </recommendedName>
    <alternativeName>
        <fullName evidence="8">39S ribosomal protein L46, mitochondrial</fullName>
    </alternativeName>
</protein>
<dbReference type="GO" id="GO:0005743">
    <property type="term" value="C:mitochondrial inner membrane"/>
    <property type="evidence" value="ECO:0007669"/>
    <property type="project" value="UniProtKB-ARBA"/>
</dbReference>
<comment type="similarity">
    <text evidence="2">Belongs to the mitochondrion-specific ribosomal protein mL46 family.</text>
</comment>
<dbReference type="GO" id="GO:0005762">
    <property type="term" value="C:mitochondrial large ribosomal subunit"/>
    <property type="evidence" value="ECO:0007669"/>
    <property type="project" value="TreeGrafter"/>
</dbReference>
<keyword evidence="5" id="KW-0496">Mitochondrion</keyword>
<organism evidence="11">
    <name type="scientific">Photinus pyralis</name>
    <name type="common">Common eastern firefly</name>
    <name type="synonym">Lampyris pyralis</name>
    <dbReference type="NCBI Taxonomy" id="7054"/>
    <lineage>
        <taxon>Eukaryota</taxon>
        <taxon>Metazoa</taxon>
        <taxon>Ecdysozoa</taxon>
        <taxon>Arthropoda</taxon>
        <taxon>Hexapoda</taxon>
        <taxon>Insecta</taxon>
        <taxon>Pterygota</taxon>
        <taxon>Neoptera</taxon>
        <taxon>Endopterygota</taxon>
        <taxon>Coleoptera</taxon>
        <taxon>Polyphaga</taxon>
        <taxon>Elateriformia</taxon>
        <taxon>Elateroidea</taxon>
        <taxon>Lampyridae</taxon>
        <taxon>Lampyrinae</taxon>
        <taxon>Photinus</taxon>
    </lineage>
</organism>
<evidence type="ECO:0000256" key="2">
    <source>
        <dbReference type="ARBA" id="ARBA00009070"/>
    </source>
</evidence>
<keyword evidence="3" id="KW-0809">Transit peptide</keyword>
<evidence type="ECO:0000256" key="3">
    <source>
        <dbReference type="ARBA" id="ARBA00022946"/>
    </source>
</evidence>
<dbReference type="FunCoup" id="A0A1Y1L5Z4">
    <property type="interactions" value="342"/>
</dbReference>
<proteinExistence type="inferred from homology"/>
<dbReference type="GO" id="GO:0003735">
    <property type="term" value="F:structural constituent of ribosome"/>
    <property type="evidence" value="ECO:0007669"/>
    <property type="project" value="InterPro"/>
</dbReference>
<comment type="subcellular location">
    <subcellularLocation>
        <location evidence="1">Mitochondrion</location>
    </subcellularLocation>
</comment>
<name>A0A1Y1L5Z4_PHOPY</name>
<dbReference type="AlphaFoldDB" id="A0A1Y1L5Z4"/>
<reference evidence="12" key="3">
    <citation type="submission" date="2019-08" db="EMBL/GenBank/DDBJ databases">
        <authorList>
            <consortium name="Photinus pyralis genome working group"/>
            <person name="Fallon T.R."/>
            <person name="Sander Lower S.E."/>
            <person name="Weng J.-K."/>
        </authorList>
    </citation>
    <scope>NUCLEOTIDE SEQUENCE</scope>
    <source>
        <strain evidence="12">1611_PpyrPB1</strain>
        <tissue evidence="12">Whole body</tissue>
    </source>
</reference>
<dbReference type="SUPFAM" id="SSF55811">
    <property type="entry name" value="Nudix"/>
    <property type="match status" value="1"/>
</dbReference>
<dbReference type="InterPro" id="IPR015797">
    <property type="entry name" value="NUDIX_hydrolase-like_dom_sf"/>
</dbReference>
<dbReference type="FunFam" id="3.90.79.10:FF:000018">
    <property type="entry name" value="39S ribosomal protein L46, mitochondrial"/>
    <property type="match status" value="1"/>
</dbReference>
<evidence type="ECO:0000259" key="9">
    <source>
        <dbReference type="Pfam" id="PF00293"/>
    </source>
</evidence>
<evidence type="ECO:0000313" key="13">
    <source>
        <dbReference type="Proteomes" id="UP000327044"/>
    </source>
</evidence>